<dbReference type="InterPro" id="IPR006089">
    <property type="entry name" value="Acyl-CoA_DH_CS"/>
</dbReference>
<dbReference type="InterPro" id="IPR037069">
    <property type="entry name" value="AcylCoA_DH/ox_N_sf"/>
</dbReference>
<dbReference type="Gene3D" id="1.20.140.10">
    <property type="entry name" value="Butyryl-CoA Dehydrogenase, subunit A, domain 3"/>
    <property type="match status" value="1"/>
</dbReference>
<reference evidence="9 10" key="1">
    <citation type="submission" date="2023-10" db="EMBL/GenBank/DDBJ databases">
        <title>Roseovarius strain S88 nov., isolated from a marine algae.</title>
        <authorList>
            <person name="Lee M.W."/>
            <person name="Lee J.K."/>
            <person name="Kim J.M."/>
            <person name="Choi D.G."/>
            <person name="Baek J.H."/>
            <person name="Bayburt H."/>
            <person name="Jung J.J."/>
            <person name="Han D.M."/>
            <person name="Jeon C.O."/>
        </authorList>
    </citation>
    <scope>NUCLEOTIDE SEQUENCE [LARGE SCALE GENOMIC DNA]</scope>
    <source>
        <strain evidence="9 10">S88</strain>
    </source>
</reference>
<dbReference type="Pfam" id="PF00441">
    <property type="entry name" value="Acyl-CoA_dh_1"/>
    <property type="match status" value="1"/>
</dbReference>
<accession>A0ABZ2HN19</accession>
<evidence type="ECO:0000256" key="2">
    <source>
        <dbReference type="ARBA" id="ARBA00009347"/>
    </source>
</evidence>
<comment type="cofactor">
    <cofactor evidence="1 5">
        <name>FAD</name>
        <dbReference type="ChEBI" id="CHEBI:57692"/>
    </cofactor>
</comment>
<gene>
    <name evidence="9" type="ORF">RZ517_04995</name>
</gene>
<dbReference type="Gene3D" id="1.10.540.10">
    <property type="entry name" value="Acyl-CoA dehydrogenase/oxidase, N-terminal domain"/>
    <property type="match status" value="1"/>
</dbReference>
<dbReference type="InterPro" id="IPR006091">
    <property type="entry name" value="Acyl-CoA_Oxase/DH_mid-dom"/>
</dbReference>
<evidence type="ECO:0000256" key="4">
    <source>
        <dbReference type="ARBA" id="ARBA00022827"/>
    </source>
</evidence>
<evidence type="ECO:0000313" key="10">
    <source>
        <dbReference type="Proteomes" id="UP001364156"/>
    </source>
</evidence>
<organism evidence="9 10">
    <name type="scientific">Roseovarius phycicola</name>
    <dbReference type="NCBI Taxonomy" id="3080976"/>
    <lineage>
        <taxon>Bacteria</taxon>
        <taxon>Pseudomonadati</taxon>
        <taxon>Pseudomonadota</taxon>
        <taxon>Alphaproteobacteria</taxon>
        <taxon>Rhodobacterales</taxon>
        <taxon>Roseobacteraceae</taxon>
        <taxon>Roseovarius</taxon>
    </lineage>
</organism>
<dbReference type="PANTHER" id="PTHR43884">
    <property type="entry name" value="ACYL-COA DEHYDROGENASE"/>
    <property type="match status" value="1"/>
</dbReference>
<dbReference type="Proteomes" id="UP001364156">
    <property type="component" value="Chromosome"/>
</dbReference>
<dbReference type="EMBL" id="CP146069">
    <property type="protein sequence ID" value="WWR47534.1"/>
    <property type="molecule type" value="Genomic_DNA"/>
</dbReference>
<dbReference type="SUPFAM" id="SSF56645">
    <property type="entry name" value="Acyl-CoA dehydrogenase NM domain-like"/>
    <property type="match status" value="1"/>
</dbReference>
<dbReference type="InterPro" id="IPR046373">
    <property type="entry name" value="Acyl-CoA_Oxase/DH_mid-dom_sf"/>
</dbReference>
<sequence length="386" mass="43267">MHFGLTEEQEMIVSTVRSFVENEIYPHEEVVERTGDVPREIGEEIKRKCMELGFYACNFPESVGGAGLGHVDFALVERELGRGSMALTHFFGRPQNILMACEGEQVERYLLPAVRGERMDALAMTEPDAGSDVRGMKCTARRDGGDWVVNGTKHFISGADHADFIIVFIATGEDDTPKGPKKRITAFLVDRGTPGFTIRDGYKSVSHRGYKNMILEFDDCRLPDAQVLGEVDGGFAVMNEWLYATRITVATMSVGRARRVFDYALDYAAERRQFGQQIGKFQGVSFQIADMITEIDAADWLTLASAWRLDQGLPANREIASAKVYASEMLARVTDATLQIFGGMGLMDDFPIERFWRDARVERIWDGTSEIQRHIISRELLRPLGA</sequence>
<dbReference type="InterPro" id="IPR009100">
    <property type="entry name" value="AcylCoA_DH/oxidase_NM_dom_sf"/>
</dbReference>
<dbReference type="RefSeq" id="WP_338550361.1">
    <property type="nucleotide sequence ID" value="NZ_CP146069.1"/>
</dbReference>
<dbReference type="Pfam" id="PF02770">
    <property type="entry name" value="Acyl-CoA_dh_M"/>
    <property type="match status" value="1"/>
</dbReference>
<keyword evidence="3 5" id="KW-0285">Flavoprotein</keyword>
<keyword evidence="4 5" id="KW-0274">FAD</keyword>
<dbReference type="SUPFAM" id="SSF47203">
    <property type="entry name" value="Acyl-CoA dehydrogenase C-terminal domain-like"/>
    <property type="match status" value="1"/>
</dbReference>
<evidence type="ECO:0000313" key="9">
    <source>
        <dbReference type="EMBL" id="WWR47534.1"/>
    </source>
</evidence>
<dbReference type="PROSITE" id="PS00073">
    <property type="entry name" value="ACYL_COA_DH_2"/>
    <property type="match status" value="1"/>
</dbReference>
<protein>
    <submittedName>
        <fullName evidence="9">Acyl-CoA dehydrogenase family protein</fullName>
    </submittedName>
</protein>
<keyword evidence="5" id="KW-0560">Oxidoreductase</keyword>
<comment type="similarity">
    <text evidence="2 5">Belongs to the acyl-CoA dehydrogenase family.</text>
</comment>
<dbReference type="Gene3D" id="2.40.110.10">
    <property type="entry name" value="Butyryl-CoA Dehydrogenase, subunit A, domain 2"/>
    <property type="match status" value="1"/>
</dbReference>
<dbReference type="Pfam" id="PF02771">
    <property type="entry name" value="Acyl-CoA_dh_N"/>
    <property type="match status" value="1"/>
</dbReference>
<dbReference type="PIRSF" id="PIRSF016578">
    <property type="entry name" value="HsaA"/>
    <property type="match status" value="1"/>
</dbReference>
<dbReference type="InterPro" id="IPR036250">
    <property type="entry name" value="AcylCo_DH-like_C"/>
</dbReference>
<dbReference type="PANTHER" id="PTHR43884:SF40">
    <property type="entry name" value="ACYL-COA DEHYDROGENASE"/>
    <property type="match status" value="1"/>
</dbReference>
<evidence type="ECO:0000256" key="1">
    <source>
        <dbReference type="ARBA" id="ARBA00001974"/>
    </source>
</evidence>
<dbReference type="InterPro" id="IPR009075">
    <property type="entry name" value="AcylCo_DH/oxidase_C"/>
</dbReference>
<name>A0ABZ2HN19_9RHOB</name>
<proteinExistence type="inferred from homology"/>
<evidence type="ECO:0000259" key="8">
    <source>
        <dbReference type="Pfam" id="PF02771"/>
    </source>
</evidence>
<feature type="domain" description="Acyl-CoA oxidase/dehydrogenase middle" evidence="7">
    <location>
        <begin position="121"/>
        <end position="220"/>
    </location>
</feature>
<evidence type="ECO:0000259" key="7">
    <source>
        <dbReference type="Pfam" id="PF02770"/>
    </source>
</evidence>
<evidence type="ECO:0000256" key="3">
    <source>
        <dbReference type="ARBA" id="ARBA00022630"/>
    </source>
</evidence>
<feature type="domain" description="Acyl-CoA dehydrogenase/oxidase N-terminal" evidence="8">
    <location>
        <begin position="6"/>
        <end position="117"/>
    </location>
</feature>
<dbReference type="PROSITE" id="PS00072">
    <property type="entry name" value="ACYL_COA_DH_1"/>
    <property type="match status" value="1"/>
</dbReference>
<dbReference type="InterPro" id="IPR013786">
    <property type="entry name" value="AcylCoA_DH/ox_N"/>
</dbReference>
<evidence type="ECO:0000256" key="5">
    <source>
        <dbReference type="RuleBase" id="RU362125"/>
    </source>
</evidence>
<evidence type="ECO:0000259" key="6">
    <source>
        <dbReference type="Pfam" id="PF00441"/>
    </source>
</evidence>
<keyword evidence="10" id="KW-1185">Reference proteome</keyword>
<feature type="domain" description="Acyl-CoA dehydrogenase/oxidase C-terminal" evidence="6">
    <location>
        <begin position="233"/>
        <end position="380"/>
    </location>
</feature>